<dbReference type="InterPro" id="IPR001789">
    <property type="entry name" value="Sig_transdc_resp-reg_receiver"/>
</dbReference>
<evidence type="ECO:0000256" key="1">
    <source>
        <dbReference type="ARBA" id="ARBA00000085"/>
    </source>
</evidence>
<evidence type="ECO:0000259" key="9">
    <source>
        <dbReference type="PROSITE" id="PS50109"/>
    </source>
</evidence>
<feature type="region of interest" description="Disordered" evidence="7">
    <location>
        <begin position="144"/>
        <end position="172"/>
    </location>
</feature>
<dbReference type="Gene3D" id="1.10.287.130">
    <property type="match status" value="1"/>
</dbReference>
<keyword evidence="5" id="KW-0418">Kinase</keyword>
<dbReference type="PANTHER" id="PTHR43047:SF66">
    <property type="entry name" value="HISKA"/>
    <property type="match status" value="1"/>
</dbReference>
<feature type="compositionally biased region" description="Low complexity" evidence="7">
    <location>
        <begin position="926"/>
        <end position="936"/>
    </location>
</feature>
<dbReference type="Gene3D" id="3.30.565.10">
    <property type="entry name" value="Histidine kinase-like ATPase, C-terminal domain"/>
    <property type="match status" value="1"/>
</dbReference>
<dbReference type="OrthoDB" id="60033at2759"/>
<evidence type="ECO:0000313" key="11">
    <source>
        <dbReference type="EMBL" id="TFK29581.1"/>
    </source>
</evidence>
<dbReference type="Pfam" id="PF02518">
    <property type="entry name" value="HATPase_c"/>
    <property type="match status" value="1"/>
</dbReference>
<dbReference type="PROSITE" id="PS50110">
    <property type="entry name" value="RESPONSE_REGULATORY"/>
    <property type="match status" value="1"/>
</dbReference>
<organism evidence="11 12">
    <name type="scientific">Coprinopsis marcescibilis</name>
    <name type="common">Agaric fungus</name>
    <name type="synonym">Psathyrella marcescibilis</name>
    <dbReference type="NCBI Taxonomy" id="230819"/>
    <lineage>
        <taxon>Eukaryota</taxon>
        <taxon>Fungi</taxon>
        <taxon>Dikarya</taxon>
        <taxon>Basidiomycota</taxon>
        <taxon>Agaricomycotina</taxon>
        <taxon>Agaricomycetes</taxon>
        <taxon>Agaricomycetidae</taxon>
        <taxon>Agaricales</taxon>
        <taxon>Agaricineae</taxon>
        <taxon>Psathyrellaceae</taxon>
        <taxon>Coprinopsis</taxon>
    </lineage>
</organism>
<feature type="transmembrane region" description="Helical" evidence="8">
    <location>
        <begin position="290"/>
        <end position="314"/>
    </location>
</feature>
<dbReference type="CDD" id="cd00082">
    <property type="entry name" value="HisKA"/>
    <property type="match status" value="1"/>
</dbReference>
<dbReference type="InterPro" id="IPR036890">
    <property type="entry name" value="HATPase_C_sf"/>
</dbReference>
<evidence type="ECO:0000256" key="7">
    <source>
        <dbReference type="SAM" id="MobiDB-lite"/>
    </source>
</evidence>
<evidence type="ECO:0000256" key="8">
    <source>
        <dbReference type="SAM" id="Phobius"/>
    </source>
</evidence>
<evidence type="ECO:0000256" key="6">
    <source>
        <dbReference type="PROSITE-ProRule" id="PRU00169"/>
    </source>
</evidence>
<keyword evidence="8" id="KW-1133">Transmembrane helix</keyword>
<feature type="domain" description="Response regulatory" evidence="10">
    <location>
        <begin position="968"/>
        <end position="1126"/>
    </location>
</feature>
<dbReference type="InterPro" id="IPR004358">
    <property type="entry name" value="Sig_transdc_His_kin-like_C"/>
</dbReference>
<dbReference type="Gene3D" id="3.40.50.2300">
    <property type="match status" value="1"/>
</dbReference>
<evidence type="ECO:0000313" key="12">
    <source>
        <dbReference type="Proteomes" id="UP000307440"/>
    </source>
</evidence>
<feature type="region of interest" description="Disordered" evidence="7">
    <location>
        <begin position="874"/>
        <end position="936"/>
    </location>
</feature>
<feature type="compositionally biased region" description="Polar residues" evidence="7">
    <location>
        <begin position="162"/>
        <end position="172"/>
    </location>
</feature>
<feature type="region of interest" description="Disordered" evidence="7">
    <location>
        <begin position="1017"/>
        <end position="1045"/>
    </location>
</feature>
<feature type="transmembrane region" description="Helical" evidence="8">
    <location>
        <begin position="259"/>
        <end position="278"/>
    </location>
</feature>
<feature type="modified residue" description="4-aspartylphosphate" evidence="6">
    <location>
        <position position="1061"/>
    </location>
</feature>
<dbReference type="SUPFAM" id="SSF47384">
    <property type="entry name" value="Homodimeric domain of signal transducing histidine kinase"/>
    <property type="match status" value="1"/>
</dbReference>
<dbReference type="InterPro" id="IPR003661">
    <property type="entry name" value="HisK_dim/P_dom"/>
</dbReference>
<dbReference type="InterPro" id="IPR005467">
    <property type="entry name" value="His_kinase_dom"/>
</dbReference>
<keyword evidence="8" id="KW-0812">Transmembrane</keyword>
<evidence type="ECO:0000259" key="10">
    <source>
        <dbReference type="PROSITE" id="PS50110"/>
    </source>
</evidence>
<dbReference type="SUPFAM" id="SSF52172">
    <property type="entry name" value="CheY-like"/>
    <property type="match status" value="1"/>
</dbReference>
<dbReference type="PRINTS" id="PR00344">
    <property type="entry name" value="BCTRLSENSOR"/>
</dbReference>
<feature type="compositionally biased region" description="Basic and acidic residues" evidence="7">
    <location>
        <begin position="1029"/>
        <end position="1044"/>
    </location>
</feature>
<evidence type="ECO:0000256" key="5">
    <source>
        <dbReference type="ARBA" id="ARBA00022777"/>
    </source>
</evidence>
<dbReference type="GO" id="GO:0009927">
    <property type="term" value="F:histidine phosphotransfer kinase activity"/>
    <property type="evidence" value="ECO:0007669"/>
    <property type="project" value="TreeGrafter"/>
</dbReference>
<dbReference type="SMART" id="SM00448">
    <property type="entry name" value="REC"/>
    <property type="match status" value="1"/>
</dbReference>
<feature type="transmembrane region" description="Helical" evidence="8">
    <location>
        <begin position="351"/>
        <end position="367"/>
    </location>
</feature>
<proteinExistence type="predicted"/>
<dbReference type="Proteomes" id="UP000307440">
    <property type="component" value="Unassembled WGS sequence"/>
</dbReference>
<feature type="region of interest" description="Disordered" evidence="7">
    <location>
        <begin position="803"/>
        <end position="862"/>
    </location>
</feature>
<evidence type="ECO:0000256" key="4">
    <source>
        <dbReference type="ARBA" id="ARBA00022679"/>
    </source>
</evidence>
<feature type="compositionally biased region" description="Polar residues" evidence="7">
    <location>
        <begin position="828"/>
        <end position="855"/>
    </location>
</feature>
<dbReference type="PANTHER" id="PTHR43047">
    <property type="entry name" value="TWO-COMPONENT HISTIDINE PROTEIN KINASE"/>
    <property type="match status" value="1"/>
</dbReference>
<feature type="transmembrane region" description="Helical" evidence="8">
    <location>
        <begin position="326"/>
        <end position="344"/>
    </location>
</feature>
<dbReference type="InterPro" id="IPR003594">
    <property type="entry name" value="HATPase_dom"/>
</dbReference>
<dbReference type="Pfam" id="PF00072">
    <property type="entry name" value="Response_reg"/>
    <property type="match status" value="1"/>
</dbReference>
<feature type="transmembrane region" description="Helical" evidence="8">
    <location>
        <begin position="225"/>
        <end position="247"/>
    </location>
</feature>
<name>A0A5C3LLM9_COPMA</name>
<dbReference type="Pfam" id="PF00512">
    <property type="entry name" value="HisKA"/>
    <property type="match status" value="1"/>
</dbReference>
<dbReference type="InterPro" id="IPR011006">
    <property type="entry name" value="CheY-like_superfamily"/>
</dbReference>
<dbReference type="PROSITE" id="PS50109">
    <property type="entry name" value="HIS_KIN"/>
    <property type="match status" value="1"/>
</dbReference>
<dbReference type="AlphaFoldDB" id="A0A5C3LLM9"/>
<gene>
    <name evidence="11" type="ORF">FA15DRAFT_663722</name>
</gene>
<keyword evidence="4" id="KW-0808">Transferase</keyword>
<feature type="region of interest" description="Disordered" evidence="7">
    <location>
        <begin position="17"/>
        <end position="56"/>
    </location>
</feature>
<dbReference type="STRING" id="230819.A0A5C3LLM9"/>
<reference evidence="11 12" key="1">
    <citation type="journal article" date="2019" name="Nat. Ecol. Evol.">
        <title>Megaphylogeny resolves global patterns of mushroom evolution.</title>
        <authorList>
            <person name="Varga T."/>
            <person name="Krizsan K."/>
            <person name="Foldi C."/>
            <person name="Dima B."/>
            <person name="Sanchez-Garcia M."/>
            <person name="Sanchez-Ramirez S."/>
            <person name="Szollosi G.J."/>
            <person name="Szarkandi J.G."/>
            <person name="Papp V."/>
            <person name="Albert L."/>
            <person name="Andreopoulos W."/>
            <person name="Angelini C."/>
            <person name="Antonin V."/>
            <person name="Barry K.W."/>
            <person name="Bougher N.L."/>
            <person name="Buchanan P."/>
            <person name="Buyck B."/>
            <person name="Bense V."/>
            <person name="Catcheside P."/>
            <person name="Chovatia M."/>
            <person name="Cooper J."/>
            <person name="Damon W."/>
            <person name="Desjardin D."/>
            <person name="Finy P."/>
            <person name="Geml J."/>
            <person name="Haridas S."/>
            <person name="Hughes K."/>
            <person name="Justo A."/>
            <person name="Karasinski D."/>
            <person name="Kautmanova I."/>
            <person name="Kiss B."/>
            <person name="Kocsube S."/>
            <person name="Kotiranta H."/>
            <person name="LaButti K.M."/>
            <person name="Lechner B.E."/>
            <person name="Liimatainen K."/>
            <person name="Lipzen A."/>
            <person name="Lukacs Z."/>
            <person name="Mihaltcheva S."/>
            <person name="Morgado L.N."/>
            <person name="Niskanen T."/>
            <person name="Noordeloos M.E."/>
            <person name="Ohm R.A."/>
            <person name="Ortiz-Santana B."/>
            <person name="Ovrebo C."/>
            <person name="Racz N."/>
            <person name="Riley R."/>
            <person name="Savchenko A."/>
            <person name="Shiryaev A."/>
            <person name="Soop K."/>
            <person name="Spirin V."/>
            <person name="Szebenyi C."/>
            <person name="Tomsovsky M."/>
            <person name="Tulloss R.E."/>
            <person name="Uehling J."/>
            <person name="Grigoriev I.V."/>
            <person name="Vagvolgyi C."/>
            <person name="Papp T."/>
            <person name="Martin F.M."/>
            <person name="Miettinen O."/>
            <person name="Hibbett D.S."/>
            <person name="Nagy L.G."/>
        </authorList>
    </citation>
    <scope>NUCLEOTIDE SEQUENCE [LARGE SCALE GENOMIC DNA]</scope>
    <source>
        <strain evidence="11 12">CBS 121175</strain>
    </source>
</reference>
<dbReference type="EMBL" id="ML210148">
    <property type="protein sequence ID" value="TFK29581.1"/>
    <property type="molecule type" value="Genomic_DNA"/>
</dbReference>
<evidence type="ECO:0000256" key="2">
    <source>
        <dbReference type="ARBA" id="ARBA00012438"/>
    </source>
</evidence>
<keyword evidence="3 6" id="KW-0597">Phosphoprotein</keyword>
<dbReference type="SMART" id="SM00388">
    <property type="entry name" value="HisKA"/>
    <property type="match status" value="1"/>
</dbReference>
<sequence>MPALSWLFRSGSSRPVERWADEVAKQDRNDDLEAKPTSFQRRRTTTTPASSTAIDDGLPVPVLSGELHSITSSRRRRQKVRTSTLQRVWDEFRRRLGSGSAPSSSSINEETVADRSFTRRVEVNGDEDVDEVVVDRVWSEEFLTTASQQSDAEVESPEKQGSYDNPSGNTDNDSYIRHESNASAFEIFFRYRLWPIIMDVFSSRFADERKERHYAQEDWFVKKPLALVTSLWWICNWVLACIFFPITDKENPPPLEDKIFYWGVAPVLSIPVIIMVMYDWPRDRQYIYQAFLIASIWCWSFYNVIYINICGYYSRPGTANCHGRDFLATFYYTTALQTIGFFGLKLNRFPAAIGALAYFLLASITIIPDRPTWARSMINFLVYHSFLIYVHYVREVSERRLYTLRDQLKMQFKATQRAQMNEVKASDSKRRLTSYVFHEVRVPLNTALLAVQNMAASGTVVKEQELEFSALSGSLSMMSKVLNDVLDFNRMDSGKFESASRPYAFHQVMRSLFIPLRLATDARELVFETSLDPKIDTLARRLAYEAMGESMENIRSHILEYPDADGIVVGDEARLRQIVTNLASNACKFTPPGGKLAITTKLVLPRFSEEDDPLGHIFHPHSDPNGNDASAAARPLSADNLSQHNFNSRIDKAPLEMIVVRIEITDTGYGIRSRDISDNKLFSAFNQTEQGITQGGKGTGLGLALVRQIVKLTGGRLGVKSRLNHGSTFWVELPLGVGRKAFTASGSGGANGLGHSLPSSEASGTLGKKDFARGLTCGPMTTPLDDALGLPLDTNALNVLRARVNGSRDASQSRGSTERVKTKRHSGGESSQPPTSAPRSNEPSPSRNDSATTPRGKQPLQYEDIPLQDIQAAHDMDSPSEPPESGSDALLTPRGSGECSRQNRPTYVPLPSPPDFTTLENQPQPTASTLSSFSTSSSISPLTQFDNCFNHGSPASSSPMVNVVSNLPVLVVDDDPLTRTLMTRVLTRLGCQVTTAENGEVAVDLILGGRGWAALTPSSESGKQSGPILERRLGDEKERERDTRSIGSLPDETKFAVVFLDNQMPVMSGLRAVERLRQLGRKDFVVGVTGNALLTDQHEYLEAGVDRVLTKPVLERSLREILAAAEERRKSLPHTSTSSP</sequence>
<dbReference type="SUPFAM" id="SSF55874">
    <property type="entry name" value="ATPase domain of HSP90 chaperone/DNA topoisomerase II/histidine kinase"/>
    <property type="match status" value="1"/>
</dbReference>
<accession>A0A5C3LLM9</accession>
<keyword evidence="8" id="KW-0472">Membrane</keyword>
<dbReference type="EC" id="2.7.13.3" evidence="2"/>
<dbReference type="InterPro" id="IPR036097">
    <property type="entry name" value="HisK_dim/P_sf"/>
</dbReference>
<feature type="compositionally biased region" description="Basic and acidic residues" evidence="7">
    <location>
        <begin position="17"/>
        <end position="34"/>
    </location>
</feature>
<keyword evidence="12" id="KW-1185">Reference proteome</keyword>
<dbReference type="GO" id="GO:0005886">
    <property type="term" value="C:plasma membrane"/>
    <property type="evidence" value="ECO:0007669"/>
    <property type="project" value="TreeGrafter"/>
</dbReference>
<evidence type="ECO:0000256" key="3">
    <source>
        <dbReference type="ARBA" id="ARBA00022553"/>
    </source>
</evidence>
<protein>
    <recommendedName>
        <fullName evidence="2">histidine kinase</fullName>
        <ecNumber evidence="2">2.7.13.3</ecNumber>
    </recommendedName>
</protein>
<dbReference type="SMART" id="SM00387">
    <property type="entry name" value="HATPase_c"/>
    <property type="match status" value="1"/>
</dbReference>
<dbReference type="CDD" id="cd17546">
    <property type="entry name" value="REC_hyHK_CKI1_RcsC-like"/>
    <property type="match status" value="1"/>
</dbReference>
<comment type="catalytic activity">
    <reaction evidence="1">
        <text>ATP + protein L-histidine = ADP + protein N-phospho-L-histidine.</text>
        <dbReference type="EC" id="2.7.13.3"/>
    </reaction>
</comment>
<dbReference type="GO" id="GO:0000155">
    <property type="term" value="F:phosphorelay sensor kinase activity"/>
    <property type="evidence" value="ECO:0007669"/>
    <property type="project" value="InterPro"/>
</dbReference>
<feature type="domain" description="Histidine kinase" evidence="9">
    <location>
        <begin position="435"/>
        <end position="737"/>
    </location>
</feature>